<organism evidence="2 3">
    <name type="scientific">Photobacterium lipolyticum</name>
    <dbReference type="NCBI Taxonomy" id="266810"/>
    <lineage>
        <taxon>Bacteria</taxon>
        <taxon>Pseudomonadati</taxon>
        <taxon>Pseudomonadota</taxon>
        <taxon>Gammaproteobacteria</taxon>
        <taxon>Vibrionales</taxon>
        <taxon>Vibrionaceae</taxon>
        <taxon>Photobacterium</taxon>
    </lineage>
</organism>
<dbReference type="OrthoDB" id="9807577at2"/>
<dbReference type="Pfam" id="PF07799">
    <property type="entry name" value="DUF1643"/>
    <property type="match status" value="1"/>
</dbReference>
<dbReference type="AlphaFoldDB" id="A0A2T3N194"/>
<dbReference type="Proteomes" id="UP000240904">
    <property type="component" value="Unassembled WGS sequence"/>
</dbReference>
<proteinExistence type="predicted"/>
<evidence type="ECO:0000256" key="1">
    <source>
        <dbReference type="SAM" id="Coils"/>
    </source>
</evidence>
<dbReference type="EMBL" id="PYMC01000003">
    <property type="protein sequence ID" value="PSW06079.1"/>
    <property type="molecule type" value="Genomic_DNA"/>
</dbReference>
<comment type="caution">
    <text evidence="2">The sequence shown here is derived from an EMBL/GenBank/DDBJ whole genome shotgun (WGS) entry which is preliminary data.</text>
</comment>
<protein>
    <recommendedName>
        <fullName evidence="4">DUF1643 domain-containing protein</fullName>
    </recommendedName>
</protein>
<evidence type="ECO:0000313" key="2">
    <source>
        <dbReference type="EMBL" id="PSW06079.1"/>
    </source>
</evidence>
<keyword evidence="1" id="KW-0175">Coiled coil</keyword>
<dbReference type="InterPro" id="IPR012441">
    <property type="entry name" value="DUF1643"/>
</dbReference>
<accession>A0A2T3N194</accession>
<gene>
    <name evidence="2" type="ORF">C9I89_06085</name>
</gene>
<keyword evidence="3" id="KW-1185">Reference proteome</keyword>
<reference evidence="2 3" key="1">
    <citation type="submission" date="2018-03" db="EMBL/GenBank/DDBJ databases">
        <title>Whole genome sequencing of Histamine producing bacteria.</title>
        <authorList>
            <person name="Butler K."/>
        </authorList>
    </citation>
    <scope>NUCLEOTIDE SEQUENCE [LARGE SCALE GENOMIC DNA]</scope>
    <source>
        <strain evidence="2 3">DSM 16190</strain>
    </source>
</reference>
<name>A0A2T3N194_9GAMM</name>
<feature type="coiled-coil region" evidence="1">
    <location>
        <begin position="92"/>
        <end position="119"/>
    </location>
</feature>
<evidence type="ECO:0008006" key="4">
    <source>
        <dbReference type="Google" id="ProtNLM"/>
    </source>
</evidence>
<sequence length="202" mass="23279">MERLNYPAFVDSGNIKIETETVDEISFRYELSLPILNGSEKTALVIMMNPAEADNVRSDSTIDRVIRYFEKNEMAFGRVVIGNLYPIYEQNSANLQQHKEQLSKNLKHLEKLIKAIDHIYLGWGKPEKTNTEKLISLEYHETALKVIDLAIDSGKTCCVRGIRDELYPMHLGRMGYKERMVECDLLGLKRKLEIKIELSNKS</sequence>
<evidence type="ECO:0000313" key="3">
    <source>
        <dbReference type="Proteomes" id="UP000240904"/>
    </source>
</evidence>